<name>A0ABP9KIV7_9ACTN</name>
<keyword evidence="5" id="KW-1185">Reference proteome</keyword>
<dbReference type="PANTHER" id="PTHR46696">
    <property type="entry name" value="P450, PUTATIVE (EUROFUNG)-RELATED"/>
    <property type="match status" value="1"/>
</dbReference>
<evidence type="ECO:0000256" key="1">
    <source>
        <dbReference type="ARBA" id="ARBA00010617"/>
    </source>
</evidence>
<feature type="region of interest" description="Disordered" evidence="3">
    <location>
        <begin position="1"/>
        <end position="43"/>
    </location>
</feature>
<evidence type="ECO:0000313" key="5">
    <source>
        <dbReference type="Proteomes" id="UP001500124"/>
    </source>
</evidence>
<reference evidence="5" key="1">
    <citation type="journal article" date="2019" name="Int. J. Syst. Evol. Microbiol.">
        <title>The Global Catalogue of Microorganisms (GCM) 10K type strain sequencing project: providing services to taxonomists for standard genome sequencing and annotation.</title>
        <authorList>
            <consortium name="The Broad Institute Genomics Platform"/>
            <consortium name="The Broad Institute Genome Sequencing Center for Infectious Disease"/>
            <person name="Wu L."/>
            <person name="Ma J."/>
        </authorList>
    </citation>
    <scope>NUCLEOTIDE SEQUENCE [LARGE SCALE GENOMIC DNA]</scope>
    <source>
        <strain evidence="5">JCM 18410</strain>
    </source>
</reference>
<dbReference type="InterPro" id="IPR036396">
    <property type="entry name" value="Cyt_P450_sf"/>
</dbReference>
<dbReference type="SUPFAM" id="SSF48264">
    <property type="entry name" value="Cytochrome P450"/>
    <property type="match status" value="1"/>
</dbReference>
<dbReference type="PROSITE" id="PS00086">
    <property type="entry name" value="CYTOCHROME_P450"/>
    <property type="match status" value="1"/>
</dbReference>
<dbReference type="InterPro" id="IPR002397">
    <property type="entry name" value="Cyt_P450_B"/>
</dbReference>
<comment type="similarity">
    <text evidence="1 2">Belongs to the cytochrome P450 family.</text>
</comment>
<dbReference type="InterPro" id="IPR017972">
    <property type="entry name" value="Cyt_P450_CS"/>
</dbReference>
<dbReference type="PANTHER" id="PTHR46696:SF1">
    <property type="entry name" value="CYTOCHROME P450 YJIB-RELATED"/>
    <property type="match status" value="1"/>
</dbReference>
<accession>A0ABP9KIV7</accession>
<gene>
    <name evidence="4" type="ORF">GCM10023336_35360</name>
</gene>
<keyword evidence="2" id="KW-0560">Oxidoreductase</keyword>
<sequence>MPGNALCPAPAAAGRSPIPRRPPAGPDSPTPQHARGPAMTQAPLLRRITDYSSRADPYPLYEELRRTPVLHEEEGGPYVISSYYDIKGLLHDPRISSDAANATAADDEFSAPEATGLPPSFLRLDPPEHDRLRRIANSSFGPPHRPDRIDGLRGELGAIVCDLLDGLAGAERIDVVDQFAYPFPVTVICRLLGVPREEEPRFRAWVDPIVAGLDPGNRDDPGAPGPKAAQEARVQLGMYLAGLVEERTRDPRDDMLSDLVAGHGPDGAMSMMEVLSTAVLLLIAGHETTVNLITNGMLTLLRHPEYLERLRADPGLSVRIVEELLRYEPPVQLVPQRTCITDIELRGVTIPKGSRIWLVLAAGNRDPERFKDPDRFDPDREDIEHLGFGSGIHSCFGAPLARLEAQVALAELARRLDNPRLAEDPPPYRTNAVLRGPRHLTVDVDGVLP</sequence>
<dbReference type="PRINTS" id="PR00359">
    <property type="entry name" value="BP450"/>
</dbReference>
<feature type="compositionally biased region" description="Pro residues" evidence="3">
    <location>
        <begin position="19"/>
        <end position="29"/>
    </location>
</feature>
<organism evidence="4 5">
    <name type="scientific">Streptomyces similanensis</name>
    <dbReference type="NCBI Taxonomy" id="1274988"/>
    <lineage>
        <taxon>Bacteria</taxon>
        <taxon>Bacillati</taxon>
        <taxon>Actinomycetota</taxon>
        <taxon>Actinomycetes</taxon>
        <taxon>Kitasatosporales</taxon>
        <taxon>Streptomycetaceae</taxon>
        <taxon>Streptomyces</taxon>
    </lineage>
</organism>
<dbReference type="InterPro" id="IPR001128">
    <property type="entry name" value="Cyt_P450"/>
</dbReference>
<dbReference type="PRINTS" id="PR00385">
    <property type="entry name" value="P450"/>
</dbReference>
<keyword evidence="2" id="KW-0503">Monooxygenase</keyword>
<evidence type="ECO:0000256" key="2">
    <source>
        <dbReference type="RuleBase" id="RU000461"/>
    </source>
</evidence>
<dbReference type="Proteomes" id="UP001500124">
    <property type="component" value="Unassembled WGS sequence"/>
</dbReference>
<dbReference type="Gene3D" id="1.10.630.10">
    <property type="entry name" value="Cytochrome P450"/>
    <property type="match status" value="1"/>
</dbReference>
<dbReference type="CDD" id="cd20625">
    <property type="entry name" value="CYP164-like"/>
    <property type="match status" value="1"/>
</dbReference>
<keyword evidence="2" id="KW-0349">Heme</keyword>
<comment type="caution">
    <text evidence="4">The sequence shown here is derived from an EMBL/GenBank/DDBJ whole genome shotgun (WGS) entry which is preliminary data.</text>
</comment>
<evidence type="ECO:0000256" key="3">
    <source>
        <dbReference type="SAM" id="MobiDB-lite"/>
    </source>
</evidence>
<dbReference type="EMBL" id="BAABKC010000049">
    <property type="protein sequence ID" value="GAA5059533.1"/>
    <property type="molecule type" value="Genomic_DNA"/>
</dbReference>
<protein>
    <submittedName>
        <fullName evidence="4">Cytochrome P450</fullName>
    </submittedName>
</protein>
<proteinExistence type="inferred from homology"/>
<evidence type="ECO:0000313" key="4">
    <source>
        <dbReference type="EMBL" id="GAA5059533.1"/>
    </source>
</evidence>
<keyword evidence="2" id="KW-0408">Iron</keyword>
<keyword evidence="2" id="KW-0479">Metal-binding</keyword>
<dbReference type="Pfam" id="PF00067">
    <property type="entry name" value="p450"/>
    <property type="match status" value="2"/>
</dbReference>